<dbReference type="SUPFAM" id="SSF51905">
    <property type="entry name" value="FAD/NAD(P)-binding domain"/>
    <property type="match status" value="1"/>
</dbReference>
<dbReference type="PANTHER" id="PTHR10961">
    <property type="entry name" value="PEROXISOMAL SARCOSINE OXIDASE"/>
    <property type="match status" value="1"/>
</dbReference>
<keyword evidence="4" id="KW-0560">Oxidoreductase</keyword>
<dbReference type="EMBL" id="BAAAQT010000006">
    <property type="protein sequence ID" value="GAA2174528.1"/>
    <property type="molecule type" value="Genomic_DNA"/>
</dbReference>
<feature type="domain" description="FAD dependent oxidoreductase" evidence="5">
    <location>
        <begin position="3"/>
        <end position="350"/>
    </location>
</feature>
<evidence type="ECO:0000313" key="6">
    <source>
        <dbReference type="EMBL" id="GAA2174528.1"/>
    </source>
</evidence>
<organism evidence="6 7">
    <name type="scientific">Agrococcus versicolor</name>
    <dbReference type="NCBI Taxonomy" id="501482"/>
    <lineage>
        <taxon>Bacteria</taxon>
        <taxon>Bacillati</taxon>
        <taxon>Actinomycetota</taxon>
        <taxon>Actinomycetes</taxon>
        <taxon>Micrococcales</taxon>
        <taxon>Microbacteriaceae</taxon>
        <taxon>Agrococcus</taxon>
    </lineage>
</organism>
<evidence type="ECO:0000259" key="5">
    <source>
        <dbReference type="Pfam" id="PF01266"/>
    </source>
</evidence>
<evidence type="ECO:0000256" key="3">
    <source>
        <dbReference type="ARBA" id="ARBA00022827"/>
    </source>
</evidence>
<proteinExistence type="predicted"/>
<dbReference type="NCBIfam" id="NF008425">
    <property type="entry name" value="PRK11259.1"/>
    <property type="match status" value="1"/>
</dbReference>
<sequence>MMRVAVVGLGAWGAMTAWRLAAAGADVVGFEAGTIGHDRGSSHGSTRLYRRLCVEHAGLVPLAARSAVLWRELERVSGETLLTVTGGVSIGPADSALVRESLAVAAATGVDHALLDADAVRRRLPMLRIPDDAVGILDPEAGVLAAEPSVLAAAAAARALGAVLHEGARVDVAEAADGIVRVDGRAERFDHIVVCAGAWTGELVPDLHVTPVRTLVTWFAPRPGEEAAHALDALGVVVVAVGDAWIWGHGALEGGLVKLGPADDPAYAPIRPDALVGSTHPLDGALVSRLAAAALPGIAPTPTSMRPCMYGRTADHQFVVGRVGERLSVGGGCNGHGFKHAAAIGEHLAEVALGLEPTVPMPFADPARHASAIA</sequence>
<keyword evidence="3" id="KW-0274">FAD</keyword>
<comment type="caution">
    <text evidence="6">The sequence shown here is derived from an EMBL/GenBank/DDBJ whole genome shotgun (WGS) entry which is preliminary data.</text>
</comment>
<dbReference type="InterPro" id="IPR006076">
    <property type="entry name" value="FAD-dep_OxRdtase"/>
</dbReference>
<evidence type="ECO:0000256" key="4">
    <source>
        <dbReference type="ARBA" id="ARBA00023002"/>
    </source>
</evidence>
<keyword evidence="7" id="KW-1185">Reference proteome</keyword>
<dbReference type="Gene3D" id="3.50.50.60">
    <property type="entry name" value="FAD/NAD(P)-binding domain"/>
    <property type="match status" value="1"/>
</dbReference>
<dbReference type="InterPro" id="IPR036188">
    <property type="entry name" value="FAD/NAD-bd_sf"/>
</dbReference>
<dbReference type="Pfam" id="PF01266">
    <property type="entry name" value="DAO"/>
    <property type="match status" value="1"/>
</dbReference>
<dbReference type="Gene3D" id="3.30.9.10">
    <property type="entry name" value="D-Amino Acid Oxidase, subunit A, domain 2"/>
    <property type="match status" value="1"/>
</dbReference>
<evidence type="ECO:0000256" key="2">
    <source>
        <dbReference type="ARBA" id="ARBA00022630"/>
    </source>
</evidence>
<name>A0ABP5MMV6_9MICO</name>
<accession>A0ABP5MMV6</accession>
<comment type="cofactor">
    <cofactor evidence="1">
        <name>FAD</name>
        <dbReference type="ChEBI" id="CHEBI:57692"/>
    </cofactor>
</comment>
<gene>
    <name evidence="6" type="primary">solA_1</name>
    <name evidence="6" type="ORF">GCM10009846_20820</name>
</gene>
<evidence type="ECO:0000313" key="7">
    <source>
        <dbReference type="Proteomes" id="UP001501599"/>
    </source>
</evidence>
<dbReference type="PANTHER" id="PTHR10961:SF7">
    <property type="entry name" value="FAD DEPENDENT OXIDOREDUCTASE DOMAIN-CONTAINING PROTEIN"/>
    <property type="match status" value="1"/>
</dbReference>
<dbReference type="Proteomes" id="UP001501599">
    <property type="component" value="Unassembled WGS sequence"/>
</dbReference>
<evidence type="ECO:0000256" key="1">
    <source>
        <dbReference type="ARBA" id="ARBA00001974"/>
    </source>
</evidence>
<keyword evidence="2" id="KW-0285">Flavoprotein</keyword>
<protein>
    <submittedName>
        <fullName evidence="6">N-methyl-L-tryptophan oxidase</fullName>
    </submittedName>
</protein>
<reference evidence="7" key="1">
    <citation type="journal article" date="2019" name="Int. J. Syst. Evol. Microbiol.">
        <title>The Global Catalogue of Microorganisms (GCM) 10K type strain sequencing project: providing services to taxonomists for standard genome sequencing and annotation.</title>
        <authorList>
            <consortium name="The Broad Institute Genomics Platform"/>
            <consortium name="The Broad Institute Genome Sequencing Center for Infectious Disease"/>
            <person name="Wu L."/>
            <person name="Ma J."/>
        </authorList>
    </citation>
    <scope>NUCLEOTIDE SEQUENCE [LARGE SCALE GENOMIC DNA]</scope>
    <source>
        <strain evidence="7">JCM 16026</strain>
    </source>
</reference>
<dbReference type="InterPro" id="IPR045170">
    <property type="entry name" value="MTOX"/>
</dbReference>